<dbReference type="RefSeq" id="WP_093389736.1">
    <property type="nucleotide sequence ID" value="NZ_FOTW01000022.1"/>
</dbReference>
<accession>A0A1I4RDR0</accession>
<organism evidence="2 3">
    <name type="scientific">Rugamonas rubra</name>
    <dbReference type="NCBI Taxonomy" id="758825"/>
    <lineage>
        <taxon>Bacteria</taxon>
        <taxon>Pseudomonadati</taxon>
        <taxon>Pseudomonadota</taxon>
        <taxon>Betaproteobacteria</taxon>
        <taxon>Burkholderiales</taxon>
        <taxon>Oxalobacteraceae</taxon>
        <taxon>Telluria group</taxon>
        <taxon>Rugamonas</taxon>
    </lineage>
</organism>
<dbReference type="PROSITE" id="PS51257">
    <property type="entry name" value="PROKAR_LIPOPROTEIN"/>
    <property type="match status" value="1"/>
</dbReference>
<proteinExistence type="predicted"/>
<reference evidence="2 3" key="1">
    <citation type="submission" date="2016-10" db="EMBL/GenBank/DDBJ databases">
        <authorList>
            <person name="de Groot N.N."/>
        </authorList>
    </citation>
    <scope>NUCLEOTIDE SEQUENCE [LARGE SCALE GENOMIC DNA]</scope>
    <source>
        <strain evidence="2 3">ATCC 43154</strain>
    </source>
</reference>
<evidence type="ECO:0000313" key="3">
    <source>
        <dbReference type="Proteomes" id="UP000199470"/>
    </source>
</evidence>
<feature type="chain" id="PRO_5011499034" description="Lipoprotein" evidence="1">
    <location>
        <begin position="21"/>
        <end position="153"/>
    </location>
</feature>
<evidence type="ECO:0000256" key="1">
    <source>
        <dbReference type="SAM" id="SignalP"/>
    </source>
</evidence>
<evidence type="ECO:0008006" key="4">
    <source>
        <dbReference type="Google" id="ProtNLM"/>
    </source>
</evidence>
<protein>
    <recommendedName>
        <fullName evidence="4">Lipoprotein</fullName>
    </recommendedName>
</protein>
<sequence>MRSVSAVAALFSAALLCACATPPEAPYNPQNLNDTPDLSAFHTVELSPNAGGKREVLEARYVADGAHLAVFNAVAGGPERLYVQAEECRNSDDPDCPRRFALTGNLSAYGSTLKCYIQVRNDSNSGYTGQALQGLCQDKFSRSYSITISKNFR</sequence>
<dbReference type="EMBL" id="FOTW01000022">
    <property type="protein sequence ID" value="SFM50176.1"/>
    <property type="molecule type" value="Genomic_DNA"/>
</dbReference>
<feature type="signal peptide" evidence="1">
    <location>
        <begin position="1"/>
        <end position="20"/>
    </location>
</feature>
<evidence type="ECO:0000313" key="2">
    <source>
        <dbReference type="EMBL" id="SFM50176.1"/>
    </source>
</evidence>
<dbReference type="STRING" id="758825.SAMN02982985_04269"/>
<dbReference type="Proteomes" id="UP000199470">
    <property type="component" value="Unassembled WGS sequence"/>
</dbReference>
<dbReference type="AlphaFoldDB" id="A0A1I4RDR0"/>
<keyword evidence="1" id="KW-0732">Signal</keyword>
<dbReference type="OrthoDB" id="9881420at2"/>
<keyword evidence="3" id="KW-1185">Reference proteome</keyword>
<gene>
    <name evidence="2" type="ORF">SAMN02982985_04269</name>
</gene>
<name>A0A1I4RDR0_9BURK</name>